<comment type="caution">
    <text evidence="3">The sequence shown here is derived from an EMBL/GenBank/DDBJ whole genome shotgun (WGS) entry which is preliminary data.</text>
</comment>
<sequence>MNKKKSFVQNPVGVSHYFDRSSSINNRYINNNLRSRIMEISPRKSSKRTQEHVDEWLQSQGYFRKHIPRDPTCLFRAVSEQVYLTQYYHIRVRKECVEFMRREKHLFEEFISIPYDNYLEQMACFTESGGMNEIQAMSLLYKKDVILFNGQKQTCTSITNNGFTNYIYLCHTPPKQYESVYTKNFVMAAGFCQSIIYQTLYKNVFDMSNVDSTVHNMLHDRHSTLRHDKFFLKGNLEIREQLTSEVYKRIENNYDIAGDIQCLPKGLPPFPYRVAKALDNNIYRNIDFDVWHEIRREIKNAGWTRYNSNGLQIGDKCLIEMNCDKNDLDSTNNNASAIDGNQSSDEIKTLQKQSDEEPVIFCGHIQEINKNEDSVVVFIEELGEKKTVPYSSLKPLSFQKNKQNSWAPICRKNVQFIEPNQKGRKPSNMSTNKAKELINRMNTVTVDNTQRGHNNNKNSITTDNTCIANSNNVIAPLSTVNTVASVTAVTNNTKGNNNINIKREEFQDRRWKGQSCRDNKCQTLGDNTLEKSSNYTTNNTVPPFQGGIHENKTKDSKEDGNSYPAVVPYVPGYVGELIPATQMNRTLQYPNNSPQKCMDLNGCDLPLSDPATLKFFYNLGLEYFRVNHAWNYGTNGQSVSPESWCITIPATDSPNLNTSPNIEEIHNTGTCMVENNTLIDHKKPTEKSAINTSVQQLVPKPIDICVNNTTDMRKDKSQKMENEKNIPLFAHENIKDIENVNKDKQRASNLAPRFKKGTSRDRHNNCEKMYLHQNNLPKQHQNNSTFCEFPNVQNLQNGDTQVSHVNAYPNQVHVPPEMPNSCHVPYVQQPPYTNISYCENEIETYGTSYYMSQGGFPTVTCMPNSDVVDASNVHSFLPCFYPSAETYPPAYPAVYYPQQTTYAGLPPPNMHESWYTVPEQHYYLQYGPVPIRMAEVSNEIGQNNNSNSST</sequence>
<organism evidence="3 4">
    <name type="scientific">Odynerus spinipes</name>
    <dbReference type="NCBI Taxonomy" id="1348599"/>
    <lineage>
        <taxon>Eukaryota</taxon>
        <taxon>Metazoa</taxon>
        <taxon>Ecdysozoa</taxon>
        <taxon>Arthropoda</taxon>
        <taxon>Hexapoda</taxon>
        <taxon>Insecta</taxon>
        <taxon>Pterygota</taxon>
        <taxon>Neoptera</taxon>
        <taxon>Endopterygota</taxon>
        <taxon>Hymenoptera</taxon>
        <taxon>Apocrita</taxon>
        <taxon>Aculeata</taxon>
        <taxon>Vespoidea</taxon>
        <taxon>Vespidae</taxon>
        <taxon>Eumeninae</taxon>
        <taxon>Odynerus</taxon>
    </lineage>
</organism>
<dbReference type="InterPro" id="IPR038765">
    <property type="entry name" value="Papain-like_cys_pep_sf"/>
</dbReference>
<dbReference type="GO" id="GO:0004843">
    <property type="term" value="F:cysteine-type deubiquitinase activity"/>
    <property type="evidence" value="ECO:0007669"/>
    <property type="project" value="TreeGrafter"/>
</dbReference>
<dbReference type="EMBL" id="JAIFRP010000026">
    <property type="protein sequence ID" value="KAK2584296.1"/>
    <property type="molecule type" value="Genomic_DNA"/>
</dbReference>
<dbReference type="CDD" id="cd22753">
    <property type="entry name" value="OTU_ALG13-like"/>
    <property type="match status" value="1"/>
</dbReference>
<evidence type="ECO:0000313" key="3">
    <source>
        <dbReference type="EMBL" id="KAK2584296.1"/>
    </source>
</evidence>
<protein>
    <recommendedName>
        <fullName evidence="2">OTU domain-containing protein</fullName>
    </recommendedName>
</protein>
<gene>
    <name evidence="3" type="ORF">KPH14_006692</name>
</gene>
<proteinExistence type="predicted"/>
<evidence type="ECO:0000256" key="1">
    <source>
        <dbReference type="SAM" id="MobiDB-lite"/>
    </source>
</evidence>
<dbReference type="CDD" id="cd20380">
    <property type="entry name" value="Tudor_TDRD13-like"/>
    <property type="match status" value="1"/>
</dbReference>
<reference evidence="3" key="1">
    <citation type="submission" date="2021-08" db="EMBL/GenBank/DDBJ databases">
        <authorList>
            <person name="Misof B."/>
            <person name="Oliver O."/>
            <person name="Podsiadlowski L."/>
            <person name="Donath A."/>
            <person name="Peters R."/>
            <person name="Mayer C."/>
            <person name="Rust J."/>
            <person name="Gunkel S."/>
            <person name="Lesny P."/>
            <person name="Martin S."/>
            <person name="Oeyen J.P."/>
            <person name="Petersen M."/>
            <person name="Panagiotis P."/>
            <person name="Wilbrandt J."/>
            <person name="Tanja T."/>
        </authorList>
    </citation>
    <scope>NUCLEOTIDE SEQUENCE</scope>
    <source>
        <strain evidence="3">GBR_01_08_01A</strain>
        <tissue evidence="3">Thorax + abdomen</tissue>
    </source>
</reference>
<evidence type="ECO:0000313" key="4">
    <source>
        <dbReference type="Proteomes" id="UP001258017"/>
    </source>
</evidence>
<dbReference type="Proteomes" id="UP001258017">
    <property type="component" value="Unassembled WGS sequence"/>
</dbReference>
<accession>A0AAD9VRJ8</accession>
<feature type="compositionally biased region" description="Polar residues" evidence="1">
    <location>
        <begin position="532"/>
        <end position="542"/>
    </location>
</feature>
<dbReference type="PANTHER" id="PTHR12419:SF115">
    <property type="entry name" value="PROTEIN OVARIAN TUMOR LOCUS-RELATED"/>
    <property type="match status" value="1"/>
</dbReference>
<dbReference type="AlphaFoldDB" id="A0AAD9VRJ8"/>
<dbReference type="Pfam" id="PF02338">
    <property type="entry name" value="OTU"/>
    <property type="match status" value="1"/>
</dbReference>
<reference evidence="3" key="2">
    <citation type="journal article" date="2023" name="Commun. Biol.">
        <title>Intrasexual cuticular hydrocarbon dimorphism in a wasp sheds light on hydrocarbon biosynthesis genes in Hymenoptera.</title>
        <authorList>
            <person name="Moris V.C."/>
            <person name="Podsiadlowski L."/>
            <person name="Martin S."/>
            <person name="Oeyen J.P."/>
            <person name="Donath A."/>
            <person name="Petersen M."/>
            <person name="Wilbrandt J."/>
            <person name="Misof B."/>
            <person name="Liedtke D."/>
            <person name="Thamm M."/>
            <person name="Scheiner R."/>
            <person name="Schmitt T."/>
            <person name="Niehuis O."/>
        </authorList>
    </citation>
    <scope>NUCLEOTIDE SEQUENCE</scope>
    <source>
        <strain evidence="3">GBR_01_08_01A</strain>
    </source>
</reference>
<keyword evidence="4" id="KW-1185">Reference proteome</keyword>
<dbReference type="GO" id="GO:0016579">
    <property type="term" value="P:protein deubiquitination"/>
    <property type="evidence" value="ECO:0007669"/>
    <property type="project" value="TreeGrafter"/>
</dbReference>
<dbReference type="InterPro" id="IPR050704">
    <property type="entry name" value="Peptidase_C85-like"/>
</dbReference>
<dbReference type="SUPFAM" id="SSF54001">
    <property type="entry name" value="Cysteine proteinases"/>
    <property type="match status" value="1"/>
</dbReference>
<evidence type="ECO:0000259" key="2">
    <source>
        <dbReference type="PROSITE" id="PS50802"/>
    </source>
</evidence>
<dbReference type="PANTHER" id="PTHR12419">
    <property type="entry name" value="OTU DOMAIN CONTAINING PROTEIN"/>
    <property type="match status" value="1"/>
</dbReference>
<feature type="region of interest" description="Disordered" evidence="1">
    <location>
        <begin position="532"/>
        <end position="560"/>
    </location>
</feature>
<dbReference type="InterPro" id="IPR003323">
    <property type="entry name" value="OTU_dom"/>
</dbReference>
<dbReference type="Gene3D" id="3.90.70.80">
    <property type="match status" value="1"/>
</dbReference>
<feature type="domain" description="OTU" evidence="2">
    <location>
        <begin position="62"/>
        <end position="183"/>
    </location>
</feature>
<dbReference type="InterPro" id="IPR049770">
    <property type="entry name" value="OTU_Tudor"/>
</dbReference>
<dbReference type="GO" id="GO:0061578">
    <property type="term" value="F:K63-linked deubiquitinase activity"/>
    <property type="evidence" value="ECO:0007669"/>
    <property type="project" value="TreeGrafter"/>
</dbReference>
<dbReference type="PROSITE" id="PS50802">
    <property type="entry name" value="OTU"/>
    <property type="match status" value="1"/>
</dbReference>
<dbReference type="InterPro" id="IPR049769">
    <property type="entry name" value="OTU_OTU"/>
</dbReference>
<feature type="compositionally biased region" description="Basic and acidic residues" evidence="1">
    <location>
        <begin position="549"/>
        <end position="560"/>
    </location>
</feature>
<name>A0AAD9VRJ8_9HYME</name>